<sequence length="399" mass="45658">MNKKVRKLRPSDYWRIGEHESWFQDMAAKGLHLKKMGMYFAHFVKGKPQKMRYRIDVSLKKKMTPEQIEMYADSGWDYVTGYQRFHVFSSPVELEVPELHTDPAEQSFTLKELDKKLVFNAGMVAVAIILMIGMLSAIWFLDGTPTFVLVEGMAIQQTIITIFIGYLAYISLQAAISIRALRKDLTAGKPIDHHAPWKRHYQLNSMIALVFTIVVGSSAILPFAQLVKGETKTLPESSLDLPIVRLADIEQNLALVRGESSYMRDGVDWDNRYTYNWSPLAPIQYESDENGVVPGKMWGDGSGEYSPSIYTRVYQLSIPAMADNLIADLIKRYRYEYSDDDFVESKHSDLDLLIVHDEDDFKEVFASKGKAVIYVRYYGYADINSVIENILDKIKLITE</sequence>
<evidence type="ECO:0000313" key="2">
    <source>
        <dbReference type="EMBL" id="MBP1932016.1"/>
    </source>
</evidence>
<organism evidence="2 3">
    <name type="scientific">Ammoniphilus resinae</name>
    <dbReference type="NCBI Taxonomy" id="861532"/>
    <lineage>
        <taxon>Bacteria</taxon>
        <taxon>Bacillati</taxon>
        <taxon>Bacillota</taxon>
        <taxon>Bacilli</taxon>
        <taxon>Bacillales</taxon>
        <taxon>Paenibacillaceae</taxon>
        <taxon>Aneurinibacillus group</taxon>
        <taxon>Ammoniphilus</taxon>
    </lineage>
</organism>
<feature type="transmembrane region" description="Helical" evidence="1">
    <location>
        <begin position="206"/>
        <end position="227"/>
    </location>
</feature>
<evidence type="ECO:0000256" key="1">
    <source>
        <dbReference type="SAM" id="Phobius"/>
    </source>
</evidence>
<dbReference type="EMBL" id="JAGGKT010000004">
    <property type="protein sequence ID" value="MBP1932016.1"/>
    <property type="molecule type" value="Genomic_DNA"/>
</dbReference>
<proteinExistence type="predicted"/>
<evidence type="ECO:0000313" key="3">
    <source>
        <dbReference type="Proteomes" id="UP001519343"/>
    </source>
</evidence>
<keyword evidence="1" id="KW-1133">Transmembrane helix</keyword>
<feature type="transmembrane region" description="Helical" evidence="1">
    <location>
        <begin position="117"/>
        <end position="141"/>
    </location>
</feature>
<protein>
    <recommendedName>
        <fullName evidence="4">DUF2812 domain-containing protein</fullName>
    </recommendedName>
</protein>
<dbReference type="InterPro" id="IPR021359">
    <property type="entry name" value="DUF2812"/>
</dbReference>
<accession>A0ABS4GP43</accession>
<name>A0ABS4GP43_9BACL</name>
<reference evidence="2 3" key="1">
    <citation type="submission" date="2021-03" db="EMBL/GenBank/DDBJ databases">
        <title>Genomic Encyclopedia of Type Strains, Phase IV (KMG-IV): sequencing the most valuable type-strain genomes for metagenomic binning, comparative biology and taxonomic classification.</title>
        <authorList>
            <person name="Goeker M."/>
        </authorList>
    </citation>
    <scope>NUCLEOTIDE SEQUENCE [LARGE SCALE GENOMIC DNA]</scope>
    <source>
        <strain evidence="2 3">DSM 24738</strain>
    </source>
</reference>
<dbReference type="Pfam" id="PF11193">
    <property type="entry name" value="DUF2812"/>
    <property type="match status" value="1"/>
</dbReference>
<gene>
    <name evidence="2" type="ORF">J2Z37_002017</name>
</gene>
<comment type="caution">
    <text evidence="2">The sequence shown here is derived from an EMBL/GenBank/DDBJ whole genome shotgun (WGS) entry which is preliminary data.</text>
</comment>
<keyword evidence="1" id="KW-0472">Membrane</keyword>
<evidence type="ECO:0008006" key="4">
    <source>
        <dbReference type="Google" id="ProtNLM"/>
    </source>
</evidence>
<dbReference type="RefSeq" id="WP_209810072.1">
    <property type="nucleotide sequence ID" value="NZ_JAGGKT010000004.1"/>
</dbReference>
<keyword evidence="3" id="KW-1185">Reference proteome</keyword>
<dbReference type="Proteomes" id="UP001519343">
    <property type="component" value="Unassembled WGS sequence"/>
</dbReference>
<keyword evidence="1" id="KW-0812">Transmembrane</keyword>
<feature type="transmembrane region" description="Helical" evidence="1">
    <location>
        <begin position="153"/>
        <end position="172"/>
    </location>
</feature>